<dbReference type="InterPro" id="IPR027268">
    <property type="entry name" value="Peptidase_M4/M1_CTD_sf"/>
</dbReference>
<evidence type="ECO:0000259" key="18">
    <source>
        <dbReference type="Pfam" id="PF01433"/>
    </source>
</evidence>
<dbReference type="Gene3D" id="2.60.40.1730">
    <property type="entry name" value="tricorn interacting facor f3 domain"/>
    <property type="match status" value="1"/>
</dbReference>
<dbReference type="GO" id="GO:0008380">
    <property type="term" value="P:RNA splicing"/>
    <property type="evidence" value="ECO:0007669"/>
    <property type="project" value="UniProtKB-KW"/>
</dbReference>
<proteinExistence type="inferred from homology"/>
<dbReference type="Pfam" id="PF11838">
    <property type="entry name" value="ERAP1_C"/>
    <property type="match status" value="1"/>
</dbReference>
<dbReference type="CDD" id="cd09601">
    <property type="entry name" value="M1_APN-Q_like"/>
    <property type="match status" value="1"/>
</dbReference>
<keyword evidence="10 15" id="KW-0862">Zinc</keyword>
<dbReference type="GO" id="GO:0005615">
    <property type="term" value="C:extracellular space"/>
    <property type="evidence" value="ECO:0007669"/>
    <property type="project" value="TreeGrafter"/>
</dbReference>
<keyword evidence="6" id="KW-0645">Protease</keyword>
<protein>
    <recommendedName>
        <fullName evidence="23">Aminopeptidase</fullName>
    </recommendedName>
</protein>
<dbReference type="GO" id="GO:0043171">
    <property type="term" value="P:peptide catabolic process"/>
    <property type="evidence" value="ECO:0007669"/>
    <property type="project" value="TreeGrafter"/>
</dbReference>
<dbReference type="InterPro" id="IPR045357">
    <property type="entry name" value="Aminopeptidase_N-like_N"/>
</dbReference>
<dbReference type="GO" id="GO:0006508">
    <property type="term" value="P:proteolysis"/>
    <property type="evidence" value="ECO:0007669"/>
    <property type="project" value="UniProtKB-KW"/>
</dbReference>
<dbReference type="InterPro" id="IPR014782">
    <property type="entry name" value="Peptidase_M1_dom"/>
</dbReference>
<keyword evidence="7 15" id="KW-0479">Metal-binding</keyword>
<keyword evidence="9" id="KW-0378">Hydrolase</keyword>
<keyword evidence="5" id="KW-0507">mRNA processing</keyword>
<feature type="region of interest" description="Disordered" evidence="17">
    <location>
        <begin position="193"/>
        <end position="214"/>
    </location>
</feature>
<dbReference type="Pfam" id="PF17900">
    <property type="entry name" value="Peptidase_M1_N"/>
    <property type="match status" value="1"/>
</dbReference>
<sequence length="1046" mass="119563">MDNKTVRDAIQIHGTNPQFLIEKILRARIYECKYWKEHCFGLTESSIIEKAYALNSIGGQYGIQKPTDFICLVLKLLQLQPREEIVIKYITGLDETDNNKYLRALGAFYLRLVGKPATIYECLEPLLNDGRKLRKLGSSGYSLIHMDEFIDELLREERVCDVVLPRLVKRYVLEDSGELDPRISTLEELEMDLEKEQKENEDEDDSDRGRSRVEVHEPTKVIKLNAKKLTISKATVTVKDVVHEATSIESEPSEVASFTFAQEIPKGSATLYIEYEGEHNDRMTGFYRSQYKDAGGNAKHMLVTQFEATSARQAFPCWDEPSAKATFSVVLVVPFELTALSNMEAKEMTAVDPSVKTVYFEKTPVMSTYLVAFAVGDFEYIETTTTKLDQPIVCRVYTLPGLVEQGRFALEITPKILEYFTEIFGIPYPLTKLDHIAVPDFDAGAMENWGLITYRTVALLYDENTSAASDKEQVAYTVAHELAHQWFGNLVTMEWWDHLWLNEGFATWVGTLAVDHLFPGWDTWSNFVISEYQQGLSLDSLRSSHPIEVPVADPHEIHQIFDAISYSKGASVIRMLSNWLTVDVFLAGIRRYLKEHEYKNATTDDLWRALSEESKIDVQEFMNTWTRVIGIPLLDVTESDGLVTVEQHRFLSTNDVKPEEDETLWWIPLGVFPKPASIADRNQTLKTRQLSFDAPTQNSDDFYLLNKDFTGVFRTNYPPSAIRRLGKAILDGNSGLGVSERAGLLADQASLATSGHSSVERLLDLIQYYKNEKTFVVWDLLISKLDNITQLFSVNSRIHDAILNFQRKLVDSLVRELGWDFPKDEDFLTSRLRGAIISCAGRSGHEETVKEAKRRFALFMQDGADQDQALHPSTRKTTFEIALSYGGTKEFEQILEFYRRTPKQDQQCMCLLALGYGVHGEEMIQRLFDFSLSEEVRSQDFMYVLSGLSLNIQARKAAWEWIKRNWTLLVDRYTGNMGMLGFCVKIPVNKMANMEVLKDLEEFFADKDTKEFERDLEQAKEGLRIRSKWVARDGSALESWLLEQGY</sequence>
<keyword evidence="22" id="KW-1185">Reference proteome</keyword>
<evidence type="ECO:0000256" key="10">
    <source>
        <dbReference type="ARBA" id="ARBA00022833"/>
    </source>
</evidence>
<gene>
    <name evidence="21" type="ORF">BGW38_001735</name>
</gene>
<comment type="similarity">
    <text evidence="2">Belongs to the PRP38 family.</text>
</comment>
<dbReference type="InterPro" id="IPR001930">
    <property type="entry name" value="Peptidase_M1"/>
</dbReference>
<evidence type="ECO:0000313" key="21">
    <source>
        <dbReference type="EMBL" id="KAF9581297.1"/>
    </source>
</evidence>
<dbReference type="GO" id="GO:0006397">
    <property type="term" value="P:mRNA processing"/>
    <property type="evidence" value="ECO:0007669"/>
    <property type="project" value="UniProtKB-KW"/>
</dbReference>
<dbReference type="FunFam" id="1.25.50.20:FF:000002">
    <property type="entry name" value="Aminopeptidase"/>
    <property type="match status" value="1"/>
</dbReference>
<evidence type="ECO:0000256" key="9">
    <source>
        <dbReference type="ARBA" id="ARBA00022801"/>
    </source>
</evidence>
<evidence type="ECO:0000256" key="1">
    <source>
        <dbReference type="ARBA" id="ARBA00004123"/>
    </source>
</evidence>
<evidence type="ECO:0000256" key="14">
    <source>
        <dbReference type="PIRSR" id="PIRSR634016-1"/>
    </source>
</evidence>
<dbReference type="GO" id="GO:0005681">
    <property type="term" value="C:spliceosomal complex"/>
    <property type="evidence" value="ECO:0007669"/>
    <property type="project" value="UniProtKB-KW"/>
</dbReference>
<feature type="binding site" evidence="15">
    <location>
        <position position="503"/>
    </location>
    <ligand>
        <name>Zn(2+)</name>
        <dbReference type="ChEBI" id="CHEBI:29105"/>
        <note>catalytic</note>
    </ligand>
</feature>
<keyword evidence="8" id="KW-0747">Spliceosome</keyword>
<comment type="cofactor">
    <cofactor evidence="15">
        <name>Zn(2+)</name>
        <dbReference type="ChEBI" id="CHEBI:29105"/>
    </cofactor>
    <text evidence="15">Binds 1 zinc ion per subunit.</text>
</comment>
<dbReference type="InterPro" id="IPR005037">
    <property type="entry name" value="PRP38"/>
</dbReference>
<evidence type="ECO:0000259" key="19">
    <source>
        <dbReference type="Pfam" id="PF11838"/>
    </source>
</evidence>
<evidence type="ECO:0000256" key="5">
    <source>
        <dbReference type="ARBA" id="ARBA00022664"/>
    </source>
</evidence>
<evidence type="ECO:0000259" key="20">
    <source>
        <dbReference type="Pfam" id="PF17900"/>
    </source>
</evidence>
<evidence type="ECO:0000256" key="2">
    <source>
        <dbReference type="ARBA" id="ARBA00006164"/>
    </source>
</evidence>
<dbReference type="Gene3D" id="1.10.390.10">
    <property type="entry name" value="Neutral Protease Domain 2"/>
    <property type="match status" value="1"/>
</dbReference>
<feature type="binding site" evidence="15">
    <location>
        <position position="480"/>
    </location>
    <ligand>
        <name>Zn(2+)</name>
        <dbReference type="ChEBI" id="CHEBI:29105"/>
        <note>catalytic</note>
    </ligand>
</feature>
<evidence type="ECO:0000256" key="15">
    <source>
        <dbReference type="PIRSR" id="PIRSR634016-3"/>
    </source>
</evidence>
<dbReference type="InterPro" id="IPR042097">
    <property type="entry name" value="Aminopeptidase_N-like_N_sf"/>
</dbReference>
<dbReference type="InterPro" id="IPR034016">
    <property type="entry name" value="M1_APN-typ"/>
</dbReference>
<keyword evidence="4" id="KW-0031">Aminopeptidase</keyword>
<dbReference type="PANTHER" id="PTHR11533:SF171">
    <property type="entry name" value="AMINOPEPTIDASE"/>
    <property type="match status" value="1"/>
</dbReference>
<evidence type="ECO:0000256" key="3">
    <source>
        <dbReference type="ARBA" id="ARBA00010136"/>
    </source>
</evidence>
<dbReference type="SUPFAM" id="SSF55486">
    <property type="entry name" value="Metalloproteases ('zincins'), catalytic domain"/>
    <property type="match status" value="1"/>
</dbReference>
<dbReference type="OrthoDB" id="10031169at2759"/>
<dbReference type="Pfam" id="PF03371">
    <property type="entry name" value="PRP38"/>
    <property type="match status" value="1"/>
</dbReference>
<keyword evidence="11" id="KW-0482">Metalloprotease</keyword>
<evidence type="ECO:0000313" key="22">
    <source>
        <dbReference type="Proteomes" id="UP000780801"/>
    </source>
</evidence>
<evidence type="ECO:0000256" key="12">
    <source>
        <dbReference type="ARBA" id="ARBA00023187"/>
    </source>
</evidence>
<dbReference type="GO" id="GO:0016020">
    <property type="term" value="C:membrane"/>
    <property type="evidence" value="ECO:0007669"/>
    <property type="project" value="TreeGrafter"/>
</dbReference>
<evidence type="ECO:0000256" key="13">
    <source>
        <dbReference type="ARBA" id="ARBA00023242"/>
    </source>
</evidence>
<keyword evidence="13" id="KW-0539">Nucleus</keyword>
<evidence type="ECO:0000256" key="11">
    <source>
        <dbReference type="ARBA" id="ARBA00023049"/>
    </source>
</evidence>
<dbReference type="GO" id="GO:0008270">
    <property type="term" value="F:zinc ion binding"/>
    <property type="evidence" value="ECO:0007669"/>
    <property type="project" value="InterPro"/>
</dbReference>
<dbReference type="Gene3D" id="2.60.40.1910">
    <property type="match status" value="1"/>
</dbReference>
<accession>A0A9P6FTW5</accession>
<dbReference type="GO" id="GO:0005737">
    <property type="term" value="C:cytoplasm"/>
    <property type="evidence" value="ECO:0007669"/>
    <property type="project" value="TreeGrafter"/>
</dbReference>
<dbReference type="Gene3D" id="1.25.50.20">
    <property type="match status" value="1"/>
</dbReference>
<dbReference type="PRINTS" id="PR00756">
    <property type="entry name" value="ALADIPTASE"/>
</dbReference>
<evidence type="ECO:0000256" key="6">
    <source>
        <dbReference type="ARBA" id="ARBA00022670"/>
    </source>
</evidence>
<feature type="domain" description="Aminopeptidase N-like N-terminal" evidence="20">
    <location>
        <begin position="212"/>
        <end position="370"/>
    </location>
</feature>
<evidence type="ECO:0000256" key="8">
    <source>
        <dbReference type="ARBA" id="ARBA00022728"/>
    </source>
</evidence>
<dbReference type="FunFam" id="1.10.390.10:FF:000001">
    <property type="entry name" value="Aminopeptidase"/>
    <property type="match status" value="1"/>
</dbReference>
<comment type="caution">
    <text evidence="21">The sequence shown here is derived from an EMBL/GenBank/DDBJ whole genome shotgun (WGS) entry which is preliminary data.</text>
</comment>
<dbReference type="GO" id="GO:0042277">
    <property type="term" value="F:peptide binding"/>
    <property type="evidence" value="ECO:0007669"/>
    <property type="project" value="TreeGrafter"/>
</dbReference>
<feature type="site" description="Transition state stabilizer" evidence="16">
    <location>
        <position position="566"/>
    </location>
</feature>
<dbReference type="GO" id="GO:0070006">
    <property type="term" value="F:metalloaminopeptidase activity"/>
    <property type="evidence" value="ECO:0007669"/>
    <property type="project" value="TreeGrafter"/>
</dbReference>
<comment type="subcellular location">
    <subcellularLocation>
        <location evidence="1">Nucleus</location>
    </subcellularLocation>
</comment>
<evidence type="ECO:0000256" key="17">
    <source>
        <dbReference type="SAM" id="MobiDB-lite"/>
    </source>
</evidence>
<feature type="domain" description="ERAP1-like C-terminal" evidence="19">
    <location>
        <begin position="702"/>
        <end position="1024"/>
    </location>
</feature>
<dbReference type="SUPFAM" id="SSF63737">
    <property type="entry name" value="Leukotriene A4 hydrolase N-terminal domain"/>
    <property type="match status" value="1"/>
</dbReference>
<evidence type="ECO:0000256" key="16">
    <source>
        <dbReference type="PIRSR" id="PIRSR634016-4"/>
    </source>
</evidence>
<dbReference type="AlphaFoldDB" id="A0A9P6FTW5"/>
<name>A0A9P6FTW5_9FUNG</name>
<feature type="domain" description="Peptidase M1 membrane alanine aminopeptidase" evidence="18">
    <location>
        <begin position="408"/>
        <end position="625"/>
    </location>
</feature>
<feature type="binding site" evidence="15">
    <location>
        <position position="484"/>
    </location>
    <ligand>
        <name>Zn(2+)</name>
        <dbReference type="ChEBI" id="CHEBI:29105"/>
        <note>catalytic</note>
    </ligand>
</feature>
<dbReference type="Proteomes" id="UP000780801">
    <property type="component" value="Unassembled WGS sequence"/>
</dbReference>
<organism evidence="21 22">
    <name type="scientific">Lunasporangiospora selenospora</name>
    <dbReference type="NCBI Taxonomy" id="979761"/>
    <lineage>
        <taxon>Eukaryota</taxon>
        <taxon>Fungi</taxon>
        <taxon>Fungi incertae sedis</taxon>
        <taxon>Mucoromycota</taxon>
        <taxon>Mortierellomycotina</taxon>
        <taxon>Mortierellomycetes</taxon>
        <taxon>Mortierellales</taxon>
        <taxon>Mortierellaceae</taxon>
        <taxon>Lunasporangiospora</taxon>
    </lineage>
</organism>
<dbReference type="InterPro" id="IPR050344">
    <property type="entry name" value="Peptidase_M1_aminopeptidases"/>
</dbReference>
<comment type="similarity">
    <text evidence="3">Belongs to the peptidase M1 family.</text>
</comment>
<evidence type="ECO:0000256" key="7">
    <source>
        <dbReference type="ARBA" id="ARBA00022723"/>
    </source>
</evidence>
<feature type="active site" description="Proton acceptor" evidence="14">
    <location>
        <position position="481"/>
    </location>
</feature>
<evidence type="ECO:0008006" key="23">
    <source>
        <dbReference type="Google" id="ProtNLM"/>
    </source>
</evidence>
<evidence type="ECO:0000256" key="4">
    <source>
        <dbReference type="ARBA" id="ARBA00022438"/>
    </source>
</evidence>
<keyword evidence="12" id="KW-0508">mRNA splicing</keyword>
<dbReference type="InterPro" id="IPR024571">
    <property type="entry name" value="ERAP1-like_C_dom"/>
</dbReference>
<dbReference type="EMBL" id="JAABOA010001566">
    <property type="protein sequence ID" value="KAF9581297.1"/>
    <property type="molecule type" value="Genomic_DNA"/>
</dbReference>
<dbReference type="Pfam" id="PF01433">
    <property type="entry name" value="Peptidase_M1"/>
    <property type="match status" value="1"/>
</dbReference>
<reference evidence="21" key="1">
    <citation type="journal article" date="2020" name="Fungal Divers.">
        <title>Resolving the Mortierellaceae phylogeny through synthesis of multi-gene phylogenetics and phylogenomics.</title>
        <authorList>
            <person name="Vandepol N."/>
            <person name="Liber J."/>
            <person name="Desiro A."/>
            <person name="Na H."/>
            <person name="Kennedy M."/>
            <person name="Barry K."/>
            <person name="Grigoriev I.V."/>
            <person name="Miller A.N."/>
            <person name="O'Donnell K."/>
            <person name="Stajich J.E."/>
            <person name="Bonito G."/>
        </authorList>
    </citation>
    <scope>NUCLEOTIDE SEQUENCE</scope>
    <source>
        <strain evidence="21">KOD1015</strain>
    </source>
</reference>
<dbReference type="PANTHER" id="PTHR11533">
    <property type="entry name" value="PROTEASE M1 ZINC METALLOPROTEASE"/>
    <property type="match status" value="1"/>
</dbReference>